<dbReference type="PROSITE" id="PS50977">
    <property type="entry name" value="HTH_TETR_2"/>
    <property type="match status" value="1"/>
</dbReference>
<dbReference type="InterPro" id="IPR050109">
    <property type="entry name" value="HTH-type_TetR-like_transc_reg"/>
</dbReference>
<dbReference type="AlphaFoldDB" id="A0A3P3VMC0"/>
<proteinExistence type="predicted"/>
<dbReference type="InterPro" id="IPR001647">
    <property type="entry name" value="HTH_TetR"/>
</dbReference>
<dbReference type="GO" id="GO:0003700">
    <property type="term" value="F:DNA-binding transcription factor activity"/>
    <property type="evidence" value="ECO:0007669"/>
    <property type="project" value="TreeGrafter"/>
</dbReference>
<evidence type="ECO:0000259" key="5">
    <source>
        <dbReference type="PROSITE" id="PS50977"/>
    </source>
</evidence>
<dbReference type="SUPFAM" id="SSF48498">
    <property type="entry name" value="Tetracyclin repressor-like, C-terminal domain"/>
    <property type="match status" value="1"/>
</dbReference>
<dbReference type="GO" id="GO:0000976">
    <property type="term" value="F:transcription cis-regulatory region binding"/>
    <property type="evidence" value="ECO:0007669"/>
    <property type="project" value="TreeGrafter"/>
</dbReference>
<dbReference type="PANTHER" id="PTHR30055">
    <property type="entry name" value="HTH-TYPE TRANSCRIPTIONAL REGULATOR RUTR"/>
    <property type="match status" value="1"/>
</dbReference>
<evidence type="ECO:0000313" key="6">
    <source>
        <dbReference type="EMBL" id="RRJ83780.1"/>
    </source>
</evidence>
<evidence type="ECO:0000256" key="4">
    <source>
        <dbReference type="PROSITE-ProRule" id="PRU00335"/>
    </source>
</evidence>
<accession>A0A3P3VMC0</accession>
<name>A0A3P3VMC0_9GAMM</name>
<evidence type="ECO:0000256" key="3">
    <source>
        <dbReference type="ARBA" id="ARBA00023163"/>
    </source>
</evidence>
<dbReference type="Proteomes" id="UP000280792">
    <property type="component" value="Unassembled WGS sequence"/>
</dbReference>
<comment type="caution">
    <text evidence="6">The sequence shown here is derived from an EMBL/GenBank/DDBJ whole genome shotgun (WGS) entry which is preliminary data.</text>
</comment>
<dbReference type="PRINTS" id="PR00455">
    <property type="entry name" value="HTHTETR"/>
</dbReference>
<dbReference type="InterPro" id="IPR009057">
    <property type="entry name" value="Homeodomain-like_sf"/>
</dbReference>
<dbReference type="Gene3D" id="1.10.10.60">
    <property type="entry name" value="Homeodomain-like"/>
    <property type="match status" value="1"/>
</dbReference>
<dbReference type="RefSeq" id="WP_125014078.1">
    <property type="nucleotide sequence ID" value="NZ_QWEZ01000001.1"/>
</dbReference>
<reference evidence="6 7" key="1">
    <citation type="submission" date="2018-08" db="EMBL/GenBank/DDBJ databases">
        <authorList>
            <person name="Khan S.A."/>
        </authorList>
    </citation>
    <scope>NUCLEOTIDE SEQUENCE [LARGE SCALE GENOMIC DNA]</scope>
    <source>
        <strain evidence="6 7">GTF-13</strain>
    </source>
</reference>
<dbReference type="InterPro" id="IPR039536">
    <property type="entry name" value="TetR_C_Proteobacteria"/>
</dbReference>
<reference evidence="6 7" key="2">
    <citation type="submission" date="2018-12" db="EMBL/GenBank/DDBJ databases">
        <title>Simiduia agarivorans gen. nov., sp. nov., a marine, agarolytic bacterium isolated from shallow coastal water from Keelung, Taiwan.</title>
        <authorList>
            <person name="Shieh W.Y."/>
        </authorList>
    </citation>
    <scope>NUCLEOTIDE SEQUENCE [LARGE SCALE GENOMIC DNA]</scope>
    <source>
        <strain evidence="6 7">GTF-13</strain>
    </source>
</reference>
<dbReference type="SUPFAM" id="SSF46689">
    <property type="entry name" value="Homeodomain-like"/>
    <property type="match status" value="1"/>
</dbReference>
<keyword evidence="7" id="KW-1185">Reference proteome</keyword>
<evidence type="ECO:0000313" key="7">
    <source>
        <dbReference type="Proteomes" id="UP000280792"/>
    </source>
</evidence>
<dbReference type="Pfam" id="PF00440">
    <property type="entry name" value="TetR_N"/>
    <property type="match status" value="1"/>
</dbReference>
<sequence>MVRTRSKSEEKRDQILEAAVTLFIEQGFDATSMDQIAQLASVSKQTVYSHFGNKEELFSASIRCKCISHQLAEADFREFNDPRSALATIALRFHELLHSPEAIHVHRTCVAQSETHPQLSSLFFKEGPNSMFEQVARLLESFSARGLLRVEEPRFAAVQFLMMVHGESRLRLELNVPPLPEEENQRYIDNCIDAFMRAYGV</sequence>
<dbReference type="Gene3D" id="1.10.357.10">
    <property type="entry name" value="Tetracycline Repressor, domain 2"/>
    <property type="match status" value="1"/>
</dbReference>
<feature type="domain" description="HTH tetR-type" evidence="5">
    <location>
        <begin position="9"/>
        <end position="69"/>
    </location>
</feature>
<keyword evidence="2 4" id="KW-0238">DNA-binding</keyword>
<dbReference type="Pfam" id="PF14246">
    <property type="entry name" value="TetR_C_7"/>
    <property type="match status" value="1"/>
</dbReference>
<organism evidence="6 7">
    <name type="scientific">Aestuariirhabdus litorea</name>
    <dbReference type="NCBI Taxonomy" id="2528527"/>
    <lineage>
        <taxon>Bacteria</taxon>
        <taxon>Pseudomonadati</taxon>
        <taxon>Pseudomonadota</taxon>
        <taxon>Gammaproteobacteria</taxon>
        <taxon>Oceanospirillales</taxon>
        <taxon>Aestuariirhabdaceae</taxon>
        <taxon>Aestuariirhabdus</taxon>
    </lineage>
</organism>
<feature type="DNA-binding region" description="H-T-H motif" evidence="4">
    <location>
        <begin position="32"/>
        <end position="51"/>
    </location>
</feature>
<dbReference type="InterPro" id="IPR036271">
    <property type="entry name" value="Tet_transcr_reg_TetR-rel_C_sf"/>
</dbReference>
<gene>
    <name evidence="6" type="ORF">D0544_01265</name>
</gene>
<evidence type="ECO:0000256" key="1">
    <source>
        <dbReference type="ARBA" id="ARBA00023015"/>
    </source>
</evidence>
<keyword evidence="3" id="KW-0804">Transcription</keyword>
<dbReference type="EMBL" id="QWEZ01000001">
    <property type="protein sequence ID" value="RRJ83780.1"/>
    <property type="molecule type" value="Genomic_DNA"/>
</dbReference>
<keyword evidence="1" id="KW-0805">Transcription regulation</keyword>
<evidence type="ECO:0000256" key="2">
    <source>
        <dbReference type="ARBA" id="ARBA00023125"/>
    </source>
</evidence>
<dbReference type="PANTHER" id="PTHR30055:SF146">
    <property type="entry name" value="HTH-TYPE TRANSCRIPTIONAL DUAL REGULATOR CECR"/>
    <property type="match status" value="1"/>
</dbReference>
<protein>
    <submittedName>
        <fullName evidence="6">TetR/AcrR family transcriptional regulator</fullName>
    </submittedName>
</protein>
<dbReference type="FunFam" id="1.10.10.60:FF:000141">
    <property type="entry name" value="TetR family transcriptional regulator"/>
    <property type="match status" value="1"/>
</dbReference>